<feature type="domain" description="HTH myb-type" evidence="4">
    <location>
        <begin position="42"/>
        <end position="93"/>
    </location>
</feature>
<protein>
    <submittedName>
        <fullName evidence="5">Uncharacterized protein</fullName>
    </submittedName>
</protein>
<dbReference type="InterPro" id="IPR017930">
    <property type="entry name" value="Myb_dom"/>
</dbReference>
<name>A0ABR3FII5_9AGAR</name>
<dbReference type="InterPro" id="IPR017884">
    <property type="entry name" value="SANT_dom"/>
</dbReference>
<dbReference type="Gene3D" id="1.10.10.60">
    <property type="entry name" value="Homeodomain-like"/>
    <property type="match status" value="2"/>
</dbReference>
<dbReference type="Pfam" id="PF00249">
    <property type="entry name" value="Myb_DNA-binding"/>
    <property type="match status" value="2"/>
</dbReference>
<reference evidence="5 6" key="1">
    <citation type="submission" date="2024-02" db="EMBL/GenBank/DDBJ databases">
        <title>A draft genome for the cacao thread blight pathogen Marasmius crinis-equi.</title>
        <authorList>
            <person name="Cohen S.P."/>
            <person name="Baruah I.K."/>
            <person name="Amoako-Attah I."/>
            <person name="Bukari Y."/>
            <person name="Meinhardt L.W."/>
            <person name="Bailey B.A."/>
        </authorList>
    </citation>
    <scope>NUCLEOTIDE SEQUENCE [LARGE SCALE GENOMIC DNA]</scope>
    <source>
        <strain evidence="5 6">GH-76</strain>
    </source>
</reference>
<feature type="domain" description="Myb-like" evidence="2">
    <location>
        <begin position="38"/>
        <end position="89"/>
    </location>
</feature>
<dbReference type="PROSITE" id="PS51293">
    <property type="entry name" value="SANT"/>
    <property type="match status" value="1"/>
</dbReference>
<evidence type="ECO:0000259" key="3">
    <source>
        <dbReference type="PROSITE" id="PS51293"/>
    </source>
</evidence>
<comment type="caution">
    <text evidence="5">The sequence shown here is derived from an EMBL/GenBank/DDBJ whole genome shotgun (WGS) entry which is preliminary data.</text>
</comment>
<dbReference type="PANTHER" id="PTHR45614">
    <property type="entry name" value="MYB PROTEIN-RELATED"/>
    <property type="match status" value="1"/>
</dbReference>
<dbReference type="SMART" id="SM00717">
    <property type="entry name" value="SANT"/>
    <property type="match status" value="2"/>
</dbReference>
<evidence type="ECO:0000313" key="5">
    <source>
        <dbReference type="EMBL" id="KAL0575161.1"/>
    </source>
</evidence>
<feature type="domain" description="SANT" evidence="3">
    <location>
        <begin position="45"/>
        <end position="81"/>
    </location>
</feature>
<gene>
    <name evidence="5" type="ORF">V5O48_006804</name>
</gene>
<dbReference type="CDD" id="cd00167">
    <property type="entry name" value="SANT"/>
    <property type="match status" value="2"/>
</dbReference>
<evidence type="ECO:0000259" key="4">
    <source>
        <dbReference type="PROSITE" id="PS51294"/>
    </source>
</evidence>
<evidence type="ECO:0000313" key="6">
    <source>
        <dbReference type="Proteomes" id="UP001465976"/>
    </source>
</evidence>
<sequence>MYYLDQYIRSSNPPKSAGYFIMSLRLALARSRKPVSRVKPTKTGRWSEDEDQRLREGIKYHGDDWESIASKMVRTRTASQCSGRWARVWSPEEDMGLRRGFNDHGAKWPLISRLYVPSRTTEECRKRWKLLSSRRHDDPSSPNAQPEPTVNCVAPTPKVKSRDGGLKSTELSPSTRCPCDQTDNLEDPSSTVTEERLTCNEVDTILLESFGFTSPPPIETQTAFRKREAENLVKIARKLSELDGSWASTKQSLVDQIEKHARMFEEGFSQVEGIQQSLQLIPRQPISADPQEKLECLSADIQASQSRIRALEESLSRLEKQKQESSQPTTSPSHTSYSGTFASNVCTSGPSNAHKSPPSLSLRAWRLFKFSL</sequence>
<dbReference type="PANTHER" id="PTHR45614:SF51">
    <property type="entry name" value="MYB-LIKE DNA-BINDING PROTEIN BAS1"/>
    <property type="match status" value="1"/>
</dbReference>
<organism evidence="5 6">
    <name type="scientific">Marasmius crinis-equi</name>
    <dbReference type="NCBI Taxonomy" id="585013"/>
    <lineage>
        <taxon>Eukaryota</taxon>
        <taxon>Fungi</taxon>
        <taxon>Dikarya</taxon>
        <taxon>Basidiomycota</taxon>
        <taxon>Agaricomycotina</taxon>
        <taxon>Agaricomycetes</taxon>
        <taxon>Agaricomycetidae</taxon>
        <taxon>Agaricales</taxon>
        <taxon>Marasmiineae</taxon>
        <taxon>Marasmiaceae</taxon>
        <taxon>Marasmius</taxon>
    </lineage>
</organism>
<accession>A0ABR3FII5</accession>
<dbReference type="InterPro" id="IPR001005">
    <property type="entry name" value="SANT/Myb"/>
</dbReference>
<feature type="region of interest" description="Disordered" evidence="1">
    <location>
        <begin position="316"/>
        <end position="342"/>
    </location>
</feature>
<dbReference type="EMBL" id="JBAHYK010000330">
    <property type="protein sequence ID" value="KAL0575161.1"/>
    <property type="molecule type" value="Genomic_DNA"/>
</dbReference>
<feature type="compositionally biased region" description="Low complexity" evidence="1">
    <location>
        <begin position="325"/>
        <end position="340"/>
    </location>
</feature>
<feature type="region of interest" description="Disordered" evidence="1">
    <location>
        <begin position="132"/>
        <end position="193"/>
    </location>
</feature>
<evidence type="ECO:0000259" key="2">
    <source>
        <dbReference type="PROSITE" id="PS50090"/>
    </source>
</evidence>
<keyword evidence="6" id="KW-1185">Reference proteome</keyword>
<dbReference type="PROSITE" id="PS51294">
    <property type="entry name" value="HTH_MYB"/>
    <property type="match status" value="1"/>
</dbReference>
<feature type="domain" description="Myb-like" evidence="2">
    <location>
        <begin position="90"/>
        <end position="132"/>
    </location>
</feature>
<dbReference type="Proteomes" id="UP001465976">
    <property type="component" value="Unassembled WGS sequence"/>
</dbReference>
<dbReference type="InterPro" id="IPR050560">
    <property type="entry name" value="MYB_TF"/>
</dbReference>
<evidence type="ECO:0000256" key="1">
    <source>
        <dbReference type="SAM" id="MobiDB-lite"/>
    </source>
</evidence>
<dbReference type="InterPro" id="IPR009057">
    <property type="entry name" value="Homeodomain-like_sf"/>
</dbReference>
<proteinExistence type="predicted"/>
<dbReference type="SUPFAM" id="SSF46689">
    <property type="entry name" value="Homeodomain-like"/>
    <property type="match status" value="1"/>
</dbReference>
<dbReference type="PROSITE" id="PS50090">
    <property type="entry name" value="MYB_LIKE"/>
    <property type="match status" value="2"/>
</dbReference>